<evidence type="ECO:0000259" key="3">
    <source>
        <dbReference type="Pfam" id="PF24801"/>
    </source>
</evidence>
<gene>
    <name evidence="4" type="ORF">ASUIS_0858</name>
</gene>
<keyword evidence="1" id="KW-0472">Membrane</keyword>
<dbReference type="Pfam" id="PF13550">
    <property type="entry name" value="Phage-tail_3"/>
    <property type="match status" value="1"/>
</dbReference>
<dbReference type="InterPro" id="IPR055385">
    <property type="entry name" value="GpJ_HDII-ins2"/>
</dbReference>
<protein>
    <submittedName>
        <fullName evidence="4">Phage tail protein</fullName>
    </submittedName>
</protein>
<feature type="domain" description="Tip attachment protein J" evidence="2">
    <location>
        <begin position="498"/>
        <end position="613"/>
    </location>
</feature>
<dbReference type="RefSeq" id="WP_118885905.1">
    <property type="nucleotide sequence ID" value="NZ_CP032100.1"/>
</dbReference>
<evidence type="ECO:0000259" key="2">
    <source>
        <dbReference type="Pfam" id="PF13550"/>
    </source>
</evidence>
<reference evidence="4 5" key="1">
    <citation type="submission" date="2018-08" db="EMBL/GenBank/DDBJ databases">
        <title>Complete genome of the Arcobacter suis type strain LMG 26152.</title>
        <authorList>
            <person name="Miller W.G."/>
            <person name="Yee E."/>
            <person name="Bono J.L."/>
        </authorList>
    </citation>
    <scope>NUCLEOTIDE SEQUENCE [LARGE SCALE GENOMIC DNA]</scope>
    <source>
        <strain evidence="4 5">CECT 7833</strain>
    </source>
</reference>
<dbReference type="InterPro" id="IPR032876">
    <property type="entry name" value="J_dom"/>
</dbReference>
<evidence type="ECO:0000313" key="5">
    <source>
        <dbReference type="Proteomes" id="UP000263040"/>
    </source>
</evidence>
<dbReference type="InterPro" id="IPR053171">
    <property type="entry name" value="Viral_Tip_Attach_Protein"/>
</dbReference>
<dbReference type="Proteomes" id="UP000263040">
    <property type="component" value="Chromosome"/>
</dbReference>
<accession>A0AAD0SPP3</accession>
<dbReference type="PANTHER" id="PTHR36251:SF2">
    <property type="entry name" value="GIFSY-2 PROPHAGE HOST SPECIFICITY PROTEIN J, PHAGE LAMBDA"/>
    <property type="match status" value="1"/>
</dbReference>
<dbReference type="Pfam" id="PF24801">
    <property type="entry name" value="FNIII-A_GpJ"/>
    <property type="match status" value="1"/>
</dbReference>
<feature type="transmembrane region" description="Helical" evidence="1">
    <location>
        <begin position="80"/>
        <end position="105"/>
    </location>
</feature>
<dbReference type="PANTHER" id="PTHR36251">
    <property type="entry name" value="FELS-1 PROPHAGE HOST SPECIFICITY PROTEIN-RELATED"/>
    <property type="match status" value="1"/>
</dbReference>
<name>A0AAD0SPP3_9BACT</name>
<keyword evidence="1" id="KW-0812">Transmembrane</keyword>
<organism evidence="4 5">
    <name type="scientific">Arcobacter suis CECT 7833</name>
    <dbReference type="NCBI Taxonomy" id="663365"/>
    <lineage>
        <taxon>Bacteria</taxon>
        <taxon>Pseudomonadati</taxon>
        <taxon>Campylobacterota</taxon>
        <taxon>Epsilonproteobacteria</taxon>
        <taxon>Campylobacterales</taxon>
        <taxon>Arcobacteraceae</taxon>
        <taxon>Arcobacter</taxon>
    </lineage>
</organism>
<dbReference type="KEGG" id="asui:ASUIS_0858"/>
<keyword evidence="5" id="KW-1185">Reference proteome</keyword>
<feature type="domain" description="Tip attachment protein J HDII-ins2" evidence="3">
    <location>
        <begin position="252"/>
        <end position="376"/>
    </location>
</feature>
<sequence length="1313" mass="144870">MATLTTILNPFNPNEKTVQRINPCFIYECLVPYSEDIEFVVSLNGNITENYEYKLKENDFLVIVPIPAGGGGGGKNVIRIVAMVALVVASQGLAAGFMGATAGMVGAGVYGGMTGAFILGGLQAGIIIGGGMLVNALLPAASPSVATSTALSEVSPTYAYSGGSNNREVGTTLPIILGTARVTPPVIASYLSLDGDKQYLNILMAVNDGVVNNISDIEINNQAILNFNDVEYFTTLGTENQTAIGNFRDTATTISLSRNLNELNYETTYTTVSNTINELEVVMLFGSGLFSISDDGTYLNKSVSFEISYKKSSSTTWITQSYTVSNTYKTSKRLSYRFKNLEVDTYDVKIKRTSSYDTNTRVANALSLDYINEIVYDDFCYPGVALLAINAMATDQLNGSIPTITCLVNNTGTVKQKNNPAWACYDLLKREGIPDEDINLTKFQEWADFCTAKNLTVGLYLDSQQELQSALNMISVLGRGIVLQFGSIFTPIVEKVVDIPTQGFLFTGGNIIDSSFSISYIPYNERSNTIEVTYYDETDSYKSKTVQVQSHDFDSKTMEIKSSINLYGCTRRAMAASYAKFLLNKNRYISETVSFTAFVDSIACNVGDVIKVGVKYMTNTLADGRILGVENNNTLILDQEVELLDNEDYQIQIRCIDDEIMTINIPSVNMNTFSHRIEIGTFPREINKFDVYALGKLDTEATNLYRVTSITRASDLKRKISAIEYNEDVYNDSAIINVEPIVLIDNTTNIQTEEILIQKNDGTIDEILVVSFNGNKLTNTIYLDGKKIGTTTTNNFEIKNLLTRGKSYEIKVNDKAISYTFIGLLAKIGTPTDLSINLLATNTVISWSPVAYAAGYRIYHNNVVIEDNIKSSTFNYKLLKNGTHTFKVEALNVGLNPSDAIEESIVVDVPLSPNVSVAYKGENVLIKWEESNSTYPISHYIVSHDDLTTIAKTTTYTTKANWNSKSITIQAVDIAGNVSTIRTATSTIALPTVTEVTSKVIDNNILLYWKQTAKTLPIAHVEIKKGETLATAEQIGTNNSTFANLFESKSDYYTYWITPVDSAGNKGDSLSTTALVNEPPDYTLNAQWFSDFSGTKYNSFSESKKLYLGIKNETFENHFIVNNWSSAQEQVNAGYLLYAQPFATTSYYEEVFDYGTVLASTTVTAILDYERIGNGGFQIDISISEDNTNWTLYSNSSKVTTSNFRYVKVKVSFIGSVNDAFIVNTMEVKLDSKIKSDNGKTTAKDSDVHGTIVNFNKSFVDVVNISITPLGTTLKNFICDFTDVPNPTYFKVYIYDMNGNRITSDFTWSAEGY</sequence>
<evidence type="ECO:0000313" key="4">
    <source>
        <dbReference type="EMBL" id="AXX89349.1"/>
    </source>
</evidence>
<keyword evidence="1" id="KW-1133">Transmembrane helix</keyword>
<evidence type="ECO:0000256" key="1">
    <source>
        <dbReference type="SAM" id="Phobius"/>
    </source>
</evidence>
<proteinExistence type="predicted"/>
<dbReference type="EMBL" id="CP032100">
    <property type="protein sequence ID" value="AXX89349.1"/>
    <property type="molecule type" value="Genomic_DNA"/>
</dbReference>
<feature type="transmembrane region" description="Helical" evidence="1">
    <location>
        <begin position="117"/>
        <end position="138"/>
    </location>
</feature>